<organism evidence="1 2">
    <name type="scientific">Anoxybacillus flavithermus</name>
    <dbReference type="NCBI Taxonomy" id="33934"/>
    <lineage>
        <taxon>Bacteria</taxon>
        <taxon>Bacillati</taxon>
        <taxon>Bacillota</taxon>
        <taxon>Bacilli</taxon>
        <taxon>Bacillales</taxon>
        <taxon>Anoxybacillaceae</taxon>
        <taxon>Anoxybacillus</taxon>
    </lineage>
</organism>
<dbReference type="Gene3D" id="3.40.50.150">
    <property type="entry name" value="Vaccinia Virus protein VP39"/>
    <property type="match status" value="1"/>
</dbReference>
<dbReference type="REBASE" id="165628">
    <property type="entry name" value="M.Afl16ORF1837P"/>
</dbReference>
<dbReference type="AlphaFoldDB" id="A0A178TB27"/>
<dbReference type="Proteomes" id="UP000078336">
    <property type="component" value="Unassembled WGS sequence"/>
</dbReference>
<evidence type="ECO:0000313" key="2">
    <source>
        <dbReference type="Proteomes" id="UP000078336"/>
    </source>
</evidence>
<reference evidence="1 2" key="1">
    <citation type="submission" date="2016-03" db="EMBL/GenBank/DDBJ databases">
        <title>Spore heat resistance.</title>
        <authorList>
            <person name="Boekhorst J."/>
            <person name="Berendsen E.M."/>
            <person name="Wells-Bennik M.H."/>
            <person name="Kuipers O.P."/>
        </authorList>
    </citation>
    <scope>NUCLEOTIDE SEQUENCE [LARGE SCALE GENOMIC DNA]</scope>
    <source>
        <strain evidence="1 2">AF16</strain>
    </source>
</reference>
<dbReference type="SUPFAM" id="SSF53335">
    <property type="entry name" value="S-adenosyl-L-methionine-dependent methyltransferases"/>
    <property type="match status" value="1"/>
</dbReference>
<name>A0A178TB27_9BACL</name>
<evidence type="ECO:0000313" key="1">
    <source>
        <dbReference type="EMBL" id="OAO78570.1"/>
    </source>
</evidence>
<keyword evidence="2" id="KW-1185">Reference proteome</keyword>
<dbReference type="PATRIC" id="fig|33934.7.peg.898"/>
<dbReference type="GO" id="GO:0032259">
    <property type="term" value="P:methylation"/>
    <property type="evidence" value="ECO:0007669"/>
    <property type="project" value="InterPro"/>
</dbReference>
<evidence type="ECO:0008006" key="3">
    <source>
        <dbReference type="Google" id="ProtNLM"/>
    </source>
</evidence>
<gene>
    <name evidence="1" type="ORF">TAF16_1837</name>
</gene>
<dbReference type="PROSITE" id="PS00092">
    <property type="entry name" value="N6_MTASE"/>
    <property type="match status" value="1"/>
</dbReference>
<dbReference type="InterPro" id="IPR002052">
    <property type="entry name" value="DNA_methylase_N6_adenine_CS"/>
</dbReference>
<dbReference type="RefSeq" id="WP_064214319.1">
    <property type="nucleotide sequence ID" value="NZ_LUCQ01000105.1"/>
</dbReference>
<dbReference type="OrthoDB" id="270332at2"/>
<dbReference type="GO" id="GO:0008168">
    <property type="term" value="F:methyltransferase activity"/>
    <property type="evidence" value="ECO:0007669"/>
    <property type="project" value="InterPro"/>
</dbReference>
<proteinExistence type="predicted"/>
<accession>A0A178TB27</accession>
<comment type="caution">
    <text evidence="1">The sequence shown here is derived from an EMBL/GenBank/DDBJ whole genome shotgun (WGS) entry which is preliminary data.</text>
</comment>
<sequence>MSATNRGAKRIEYDFYPTPIEVIHNFLDHYQLKDGIILEPCAGCGNFIKVIRDKGYKNIIVANEIRREEYQNLINSGADFVYHKDFLVDKLPDHDIKTIITNPPFSKAKEFILRCKELYPNAEIIMLLRLAFLESRTRYEFWQQHKVNKLYILSKRPSFMNGKTDATAYAWFVFDGSDTQEIKVI</sequence>
<protein>
    <recommendedName>
        <fullName evidence="3">SAM-dependent methyltransferase</fullName>
    </recommendedName>
</protein>
<dbReference type="InterPro" id="IPR029063">
    <property type="entry name" value="SAM-dependent_MTases_sf"/>
</dbReference>
<dbReference type="GO" id="GO:0003676">
    <property type="term" value="F:nucleic acid binding"/>
    <property type="evidence" value="ECO:0007669"/>
    <property type="project" value="InterPro"/>
</dbReference>
<dbReference type="EMBL" id="LUCQ01000105">
    <property type="protein sequence ID" value="OAO78570.1"/>
    <property type="molecule type" value="Genomic_DNA"/>
</dbReference>